<feature type="domain" description="Peptidase M16 C-terminal" evidence="11">
    <location>
        <begin position="695"/>
        <end position="873"/>
    </location>
</feature>
<dbReference type="Pfam" id="PF00675">
    <property type="entry name" value="Peptidase_M16"/>
    <property type="match status" value="1"/>
</dbReference>
<evidence type="ECO:0000256" key="7">
    <source>
        <dbReference type="ARBA" id="ARBA00023049"/>
    </source>
</evidence>
<dbReference type="GO" id="GO:0046872">
    <property type="term" value="F:metal ion binding"/>
    <property type="evidence" value="ECO:0007669"/>
    <property type="project" value="UniProtKB-KW"/>
</dbReference>
<evidence type="ECO:0000313" key="13">
    <source>
        <dbReference type="Proteomes" id="UP000278792"/>
    </source>
</evidence>
<feature type="signal peptide" evidence="9">
    <location>
        <begin position="1"/>
        <end position="19"/>
    </location>
</feature>
<comment type="similarity">
    <text evidence="2 8">Belongs to the peptidase M16 family.</text>
</comment>
<dbReference type="PROSITE" id="PS51257">
    <property type="entry name" value="PROKAR_LIPOPROTEIN"/>
    <property type="match status" value="1"/>
</dbReference>
<dbReference type="SUPFAM" id="SSF63411">
    <property type="entry name" value="LuxS/MPP-like metallohydrolase"/>
    <property type="match status" value="4"/>
</dbReference>
<comment type="caution">
    <text evidence="12">The sequence shown here is derived from an EMBL/GenBank/DDBJ whole genome shotgun (WGS) entry which is preliminary data.</text>
</comment>
<evidence type="ECO:0000256" key="1">
    <source>
        <dbReference type="ARBA" id="ARBA00001947"/>
    </source>
</evidence>
<organism evidence="12 13">
    <name type="scientific">Vibrio ponticus</name>
    <dbReference type="NCBI Taxonomy" id="265668"/>
    <lineage>
        <taxon>Bacteria</taxon>
        <taxon>Pseudomonadati</taxon>
        <taxon>Pseudomonadota</taxon>
        <taxon>Gammaproteobacteria</taxon>
        <taxon>Vibrionales</taxon>
        <taxon>Vibrionaceae</taxon>
        <taxon>Vibrio</taxon>
    </lineage>
</organism>
<feature type="chain" id="PRO_5018103482" evidence="9">
    <location>
        <begin position="20"/>
        <end position="943"/>
    </location>
</feature>
<dbReference type="GO" id="GO:0006508">
    <property type="term" value="P:proteolysis"/>
    <property type="evidence" value="ECO:0007669"/>
    <property type="project" value="UniProtKB-KW"/>
</dbReference>
<evidence type="ECO:0000259" key="10">
    <source>
        <dbReference type="Pfam" id="PF00675"/>
    </source>
</evidence>
<protein>
    <submittedName>
        <fullName evidence="12">Insulinase family protein</fullName>
    </submittedName>
</protein>
<evidence type="ECO:0000256" key="3">
    <source>
        <dbReference type="ARBA" id="ARBA00022670"/>
    </source>
</evidence>
<proteinExistence type="inferred from homology"/>
<dbReference type="RefSeq" id="WP_123782579.1">
    <property type="nucleotide sequence ID" value="NZ_RKIK01000044.1"/>
</dbReference>
<name>A0A3N3DXU9_9VIBR</name>
<accession>A0A3N3DXU9</accession>
<keyword evidence="6" id="KW-0862">Zinc</keyword>
<dbReference type="InterPro" id="IPR050626">
    <property type="entry name" value="Peptidase_M16"/>
</dbReference>
<evidence type="ECO:0000259" key="11">
    <source>
        <dbReference type="Pfam" id="PF05193"/>
    </source>
</evidence>
<keyword evidence="9" id="KW-0732">Signal</keyword>
<keyword evidence="3" id="KW-0645">Protease</keyword>
<dbReference type="Proteomes" id="UP000278792">
    <property type="component" value="Unassembled WGS sequence"/>
</dbReference>
<feature type="domain" description="Peptidase M16 C-terminal" evidence="11">
    <location>
        <begin position="218"/>
        <end position="398"/>
    </location>
</feature>
<feature type="domain" description="Peptidase M16 N-terminal" evidence="10">
    <location>
        <begin position="61"/>
        <end position="175"/>
    </location>
</feature>
<evidence type="ECO:0000256" key="4">
    <source>
        <dbReference type="ARBA" id="ARBA00022723"/>
    </source>
</evidence>
<dbReference type="PANTHER" id="PTHR43690">
    <property type="entry name" value="NARDILYSIN"/>
    <property type="match status" value="1"/>
</dbReference>
<sequence length="943" mass="105852">MIKPTLISLALAVALGLTGCQTTTINPPNLAQSEQYQPLPVREDIFQYWLDNGMQVILQPRKTPGVEMRLAVHSGSLQEEEQQRGLAHFVEHMAFKGTTNFPDSQSFKALEAQGINLGSHVNAVTSYDSTIYKLSLPNSARQTTDLGLRILSDWASEISFDPQAFDREREVIVEEWRLRQGVGSRINDQLEALRYEGSRLAERNAIGTIDVIRTAPVEEAIAYYQKWYQPQRMTLVISGSFDNAAVRSQIEALFASKEKGSTPSDPIAWQQFESQPELQVATVFDPENSRRFMQLLLQNDIDTPLNTVEGQWQETLDSLWLAILNQRLAILVANGKLKAAMVAPQSHLLSTERVQYLVIAHPFKHGYDDAFHQLATELQRLASQPVSETELAFAKQQMLNKVAQQAKHRAGYSNQYLADQLVQADNYQLPMMDKEQQLQLTEAFLDSLTAQDIQQHVAKVLNNTSPKLALIGPDSDQAKVDIRQLPQQWQAIRASQPEPFNLTKPEIDLKVTPQAAGDIVAKNSQVNFGETPVYEYQLNNGMKVVVVSKSDLKGGTQINLRTPGGRSLEAANQLGIVDWAGKLAEQCGYGDYTPHQLTQWSKQHQVSVAPYSELLFHGFSVSSETDQLDDALALLHLKLTQANSCEDKLADMKQSTLQNLSKVPAERIFMDQISLEAFDNGQRLVATVDGDWNQFTAEELTQWREKLYGDPAQMITTIVTNAKPEAIEPSIKRWLASLAANPQPELKPIDRGIEPKSVTEEYTYAIGSSNKAMVQIQYSAEHPWSLQQQMQLQLLEQITNNRLRETVRVKASGVYVINMSQMLARDPAPYYLARLNFTTAPNRAHELATLASSVVEDIQHNGITQAELDQAKKAWAVNQAQQEEYTDYWLAAFSQDSFSAQPYQAVTHSVTMINNATVESVNQLAKQLMNQNQKTFYLLPRQK</sequence>
<evidence type="ECO:0000313" key="12">
    <source>
        <dbReference type="EMBL" id="ROV59323.1"/>
    </source>
</evidence>
<dbReference type="PANTHER" id="PTHR43690:SF17">
    <property type="entry name" value="PROTEIN YHJJ"/>
    <property type="match status" value="1"/>
</dbReference>
<dbReference type="Pfam" id="PF05193">
    <property type="entry name" value="Peptidase_M16_C"/>
    <property type="match status" value="2"/>
</dbReference>
<dbReference type="GO" id="GO:0004222">
    <property type="term" value="F:metalloendopeptidase activity"/>
    <property type="evidence" value="ECO:0007669"/>
    <property type="project" value="InterPro"/>
</dbReference>
<dbReference type="EMBL" id="RKIK01000044">
    <property type="protein sequence ID" value="ROV59323.1"/>
    <property type="molecule type" value="Genomic_DNA"/>
</dbReference>
<keyword evidence="5" id="KW-0378">Hydrolase</keyword>
<evidence type="ECO:0000256" key="2">
    <source>
        <dbReference type="ARBA" id="ARBA00007261"/>
    </source>
</evidence>
<dbReference type="InterPro" id="IPR001431">
    <property type="entry name" value="Pept_M16_Zn_BS"/>
</dbReference>
<dbReference type="InterPro" id="IPR011249">
    <property type="entry name" value="Metalloenz_LuxS/M16"/>
</dbReference>
<comment type="cofactor">
    <cofactor evidence="1">
        <name>Zn(2+)</name>
        <dbReference type="ChEBI" id="CHEBI:29105"/>
    </cofactor>
</comment>
<keyword evidence="7" id="KW-0482">Metalloprotease</keyword>
<dbReference type="AlphaFoldDB" id="A0A3N3DXU9"/>
<dbReference type="PROSITE" id="PS00143">
    <property type="entry name" value="INSULINASE"/>
    <property type="match status" value="1"/>
</dbReference>
<evidence type="ECO:0000256" key="6">
    <source>
        <dbReference type="ARBA" id="ARBA00022833"/>
    </source>
</evidence>
<dbReference type="InterPro" id="IPR007863">
    <property type="entry name" value="Peptidase_M16_C"/>
</dbReference>
<dbReference type="InterPro" id="IPR011765">
    <property type="entry name" value="Pept_M16_N"/>
</dbReference>
<evidence type="ECO:0000256" key="5">
    <source>
        <dbReference type="ARBA" id="ARBA00022801"/>
    </source>
</evidence>
<evidence type="ECO:0000256" key="8">
    <source>
        <dbReference type="RuleBase" id="RU004447"/>
    </source>
</evidence>
<evidence type="ECO:0000256" key="9">
    <source>
        <dbReference type="SAM" id="SignalP"/>
    </source>
</evidence>
<dbReference type="Gene3D" id="3.30.830.10">
    <property type="entry name" value="Metalloenzyme, LuxS/M16 peptidase-like"/>
    <property type="match status" value="4"/>
</dbReference>
<gene>
    <name evidence="12" type="ORF">EGH82_14150</name>
</gene>
<keyword evidence="4" id="KW-0479">Metal-binding</keyword>
<reference evidence="12 13" key="1">
    <citation type="submission" date="2018-11" db="EMBL/GenBank/DDBJ databases">
        <title>Vibrio ponticus strain CAIM 1751 pathogenic for the snapper Lutjanus guttatus.</title>
        <authorList>
            <person name="Soto-Rodriguez S."/>
            <person name="Lozano-Olvera R."/>
            <person name="Gomez-Gil B."/>
        </authorList>
    </citation>
    <scope>NUCLEOTIDE SEQUENCE [LARGE SCALE GENOMIC DNA]</scope>
    <source>
        <strain evidence="12 13">CAIM 1751</strain>
    </source>
</reference>